<proteinExistence type="predicted"/>
<comment type="caution">
    <text evidence="1">The sequence shown here is derived from an EMBL/GenBank/DDBJ whole genome shotgun (WGS) entry which is preliminary data.</text>
</comment>
<sequence length="99" mass="11168">MATLTDLKIFPVIHINKETGEQETHYDLNFLLDSVTFNIPAKNIKDIKLMENGTGGLNYFSFQGACATLRELDFKALQDEMLNVLNAEQQAWGLTENSD</sequence>
<gene>
    <name evidence="1" type="ORF">BKE30_13345</name>
</gene>
<dbReference type="AlphaFoldDB" id="A0A1S8CTE9"/>
<evidence type="ECO:0000313" key="2">
    <source>
        <dbReference type="Proteomes" id="UP000192132"/>
    </source>
</evidence>
<organism evidence="1 2">
    <name type="scientific">Alkanindiges hydrocarboniclasticus</name>
    <dbReference type="NCBI Taxonomy" id="1907941"/>
    <lineage>
        <taxon>Bacteria</taxon>
        <taxon>Pseudomonadati</taxon>
        <taxon>Pseudomonadota</taxon>
        <taxon>Gammaproteobacteria</taxon>
        <taxon>Moraxellales</taxon>
        <taxon>Moraxellaceae</taxon>
        <taxon>Alkanindiges</taxon>
    </lineage>
</organism>
<evidence type="ECO:0000313" key="1">
    <source>
        <dbReference type="EMBL" id="ONG37970.1"/>
    </source>
</evidence>
<reference evidence="1 2" key="1">
    <citation type="submission" date="2016-10" db="EMBL/GenBank/DDBJ databases">
        <title>Draft Genome sequence of Alkanindiges sp. strain H1.</title>
        <authorList>
            <person name="Subhash Y."/>
            <person name="Lee S."/>
        </authorList>
    </citation>
    <scope>NUCLEOTIDE SEQUENCE [LARGE SCALE GENOMIC DNA]</scope>
    <source>
        <strain evidence="1 2">H1</strain>
    </source>
</reference>
<dbReference type="RefSeq" id="WP_076879098.1">
    <property type="nucleotide sequence ID" value="NZ_MLCN01000039.1"/>
</dbReference>
<accession>A0A1S8CTE9</accession>
<dbReference type="Proteomes" id="UP000192132">
    <property type="component" value="Unassembled WGS sequence"/>
</dbReference>
<name>A0A1S8CTE9_9GAMM</name>
<dbReference type="EMBL" id="MLCN01000039">
    <property type="protein sequence ID" value="ONG37970.1"/>
    <property type="molecule type" value="Genomic_DNA"/>
</dbReference>
<keyword evidence="2" id="KW-1185">Reference proteome</keyword>
<protein>
    <submittedName>
        <fullName evidence="1">Uncharacterized protein</fullName>
    </submittedName>
</protein>